<reference evidence="1 2" key="1">
    <citation type="journal article" date="2013" name="Nature">
        <title>Insights into bilaterian evolution from three spiralian genomes.</title>
        <authorList>
            <person name="Simakov O."/>
            <person name="Marletaz F."/>
            <person name="Cho S.J."/>
            <person name="Edsinger-Gonzales E."/>
            <person name="Havlak P."/>
            <person name="Hellsten U."/>
            <person name="Kuo D.H."/>
            <person name="Larsson T."/>
            <person name="Lv J."/>
            <person name="Arendt D."/>
            <person name="Savage R."/>
            <person name="Osoegawa K."/>
            <person name="de Jong P."/>
            <person name="Grimwood J."/>
            <person name="Chapman J.A."/>
            <person name="Shapiro H."/>
            <person name="Aerts A."/>
            <person name="Otillar R.P."/>
            <person name="Terry A.Y."/>
            <person name="Boore J.L."/>
            <person name="Grigoriev I.V."/>
            <person name="Lindberg D.R."/>
            <person name="Seaver E.C."/>
            <person name="Weisblat D.A."/>
            <person name="Putnam N.H."/>
            <person name="Rokhsar D.S."/>
        </authorList>
    </citation>
    <scope>NUCLEOTIDE SEQUENCE [LARGE SCALE GENOMIC DNA]</scope>
</reference>
<protein>
    <recommendedName>
        <fullName evidence="3">Peptidase A2 domain-containing protein</fullName>
    </recommendedName>
</protein>
<dbReference type="CDD" id="cd00303">
    <property type="entry name" value="retropepsin_like"/>
    <property type="match status" value="1"/>
</dbReference>
<evidence type="ECO:0008006" key="3">
    <source>
        <dbReference type="Google" id="ProtNLM"/>
    </source>
</evidence>
<dbReference type="OrthoDB" id="441285at2759"/>
<dbReference type="EMBL" id="KB201977">
    <property type="protein sequence ID" value="ESO93023.1"/>
    <property type="molecule type" value="Genomic_DNA"/>
</dbReference>
<sequence length="330" mass="37143">MSIRSLVRFQLVGSADSRVICPTGQSVGPYFNGWSPKLRVHELVGQLNLAKVEIANKLSTALLDTGSMISTVDSHYYYSFLSSFPLYPLDDLLEVRLAGGHRLCYTGYIEVPFHIPFSNFYISALFLVVPSSTVSTNVHFIIGTNILDRIPDEDVKALNSAWRAAVSVFGRQKNGTDKIYPLRTFRSVKIAPNSSTCISCSVNVPSPFPGRYYFVSDDISTPSSLQVLPGIFENGSSTQSTKRFKVKVQNTSNKYVTIPEFNLDDLSNRFSKAEQDQLRELLCKYKDIFAKTDLELGKTDLIQHEIHLSDESTFKERHRRIPPSMYQESL</sequence>
<dbReference type="SUPFAM" id="SSF50630">
    <property type="entry name" value="Acid proteases"/>
    <property type="match status" value="1"/>
</dbReference>
<dbReference type="KEGG" id="lgi:LOTGIDRAFT_162047"/>
<dbReference type="Proteomes" id="UP000030746">
    <property type="component" value="Unassembled WGS sequence"/>
</dbReference>
<dbReference type="HOGENOM" id="CLU_842750_0_0_1"/>
<dbReference type="InterPro" id="IPR021109">
    <property type="entry name" value="Peptidase_aspartic_dom_sf"/>
</dbReference>
<dbReference type="RefSeq" id="XP_009056233.1">
    <property type="nucleotide sequence ID" value="XM_009057985.1"/>
</dbReference>
<evidence type="ECO:0000313" key="2">
    <source>
        <dbReference type="Proteomes" id="UP000030746"/>
    </source>
</evidence>
<proteinExistence type="predicted"/>
<gene>
    <name evidence="1" type="ORF">LOTGIDRAFT_162047</name>
</gene>
<keyword evidence="2" id="KW-1185">Reference proteome</keyword>
<dbReference type="CTD" id="20238893"/>
<name>V3ZNS2_LOTGI</name>
<organism evidence="1 2">
    <name type="scientific">Lottia gigantea</name>
    <name type="common">Giant owl limpet</name>
    <dbReference type="NCBI Taxonomy" id="225164"/>
    <lineage>
        <taxon>Eukaryota</taxon>
        <taxon>Metazoa</taxon>
        <taxon>Spiralia</taxon>
        <taxon>Lophotrochozoa</taxon>
        <taxon>Mollusca</taxon>
        <taxon>Gastropoda</taxon>
        <taxon>Patellogastropoda</taxon>
        <taxon>Lottioidea</taxon>
        <taxon>Lottiidae</taxon>
        <taxon>Lottia</taxon>
    </lineage>
</organism>
<evidence type="ECO:0000313" key="1">
    <source>
        <dbReference type="EMBL" id="ESO93023.1"/>
    </source>
</evidence>
<dbReference type="OMA" id="HTPDERT"/>
<dbReference type="STRING" id="225164.V3ZNS2"/>
<dbReference type="GeneID" id="20238893"/>
<accession>V3ZNS2</accession>
<dbReference type="AlphaFoldDB" id="V3ZNS2"/>